<feature type="repeat" description="TPR" evidence="4">
    <location>
        <begin position="78"/>
        <end position="111"/>
    </location>
</feature>
<keyword evidence="4" id="KW-0802">TPR repeat</keyword>
<dbReference type="InterPro" id="IPR019734">
    <property type="entry name" value="TPR_rpt"/>
</dbReference>
<dbReference type="PANTHER" id="PTHR15502">
    <property type="entry name" value="CALCINEURIN-BINDING PROTEIN CABIN 1-RELATED"/>
    <property type="match status" value="1"/>
</dbReference>
<dbReference type="InParanoid" id="A0A0L0HBW6"/>
<keyword evidence="3" id="KW-0539">Nucleus</keyword>
<dbReference type="GO" id="GO:0000417">
    <property type="term" value="C:HIR complex"/>
    <property type="evidence" value="ECO:0007669"/>
    <property type="project" value="TreeGrafter"/>
</dbReference>
<dbReference type="InterPro" id="IPR011990">
    <property type="entry name" value="TPR-like_helical_dom_sf"/>
</dbReference>
<dbReference type="eggNOG" id="ENOG502QQX4">
    <property type="taxonomic scope" value="Eukaryota"/>
</dbReference>
<evidence type="ECO:0000256" key="5">
    <source>
        <dbReference type="SAM" id="MobiDB-lite"/>
    </source>
</evidence>
<reference evidence="6 7" key="1">
    <citation type="submission" date="2009-08" db="EMBL/GenBank/DDBJ databases">
        <title>The Genome Sequence of Spizellomyces punctatus strain DAOM BR117.</title>
        <authorList>
            <consortium name="The Broad Institute Genome Sequencing Platform"/>
            <person name="Russ C."/>
            <person name="Cuomo C."/>
            <person name="Shea T."/>
            <person name="Young S.K."/>
            <person name="Zeng Q."/>
            <person name="Koehrsen M."/>
            <person name="Haas B."/>
            <person name="Borodovsky M."/>
            <person name="Guigo R."/>
            <person name="Alvarado L."/>
            <person name="Berlin A."/>
            <person name="Bochicchio J."/>
            <person name="Borenstein D."/>
            <person name="Chapman S."/>
            <person name="Chen Z."/>
            <person name="Engels R."/>
            <person name="Freedman E."/>
            <person name="Gellesch M."/>
            <person name="Goldberg J."/>
            <person name="Griggs A."/>
            <person name="Gujja S."/>
            <person name="Heiman D."/>
            <person name="Hepburn T."/>
            <person name="Howarth C."/>
            <person name="Jen D."/>
            <person name="Larson L."/>
            <person name="Lewis B."/>
            <person name="Mehta T."/>
            <person name="Park D."/>
            <person name="Pearson M."/>
            <person name="Roberts A."/>
            <person name="Saif S."/>
            <person name="Shenoy N."/>
            <person name="Sisk P."/>
            <person name="Stolte C."/>
            <person name="Sykes S."/>
            <person name="Thomson T."/>
            <person name="Walk T."/>
            <person name="White J."/>
            <person name="Yandava C."/>
            <person name="Burger G."/>
            <person name="Gray M.W."/>
            <person name="Holland P.W.H."/>
            <person name="King N."/>
            <person name="Lang F.B.F."/>
            <person name="Roger A.J."/>
            <person name="Ruiz-Trillo I."/>
            <person name="Lander E."/>
            <person name="Nusbaum C."/>
        </authorList>
    </citation>
    <scope>NUCLEOTIDE SEQUENCE [LARGE SCALE GENOMIC DNA]</scope>
    <source>
        <strain evidence="6 7">DAOM BR117</strain>
    </source>
</reference>
<dbReference type="GO" id="GO:0006325">
    <property type="term" value="P:chromatin organization"/>
    <property type="evidence" value="ECO:0007669"/>
    <property type="project" value="InterPro"/>
</dbReference>
<dbReference type="OMA" id="YHCLYGV"/>
<feature type="region of interest" description="Disordered" evidence="5">
    <location>
        <begin position="938"/>
        <end position="965"/>
    </location>
</feature>
<comment type="similarity">
    <text evidence="2">Belongs to the HIR3 family.</text>
</comment>
<evidence type="ECO:0000313" key="6">
    <source>
        <dbReference type="EMBL" id="KNC98672.1"/>
    </source>
</evidence>
<organism evidence="6 7">
    <name type="scientific">Spizellomyces punctatus (strain DAOM BR117)</name>
    <dbReference type="NCBI Taxonomy" id="645134"/>
    <lineage>
        <taxon>Eukaryota</taxon>
        <taxon>Fungi</taxon>
        <taxon>Fungi incertae sedis</taxon>
        <taxon>Chytridiomycota</taxon>
        <taxon>Chytridiomycota incertae sedis</taxon>
        <taxon>Chytridiomycetes</taxon>
        <taxon>Spizellomycetales</taxon>
        <taxon>Spizellomycetaceae</taxon>
        <taxon>Spizellomyces</taxon>
    </lineage>
</organism>
<evidence type="ECO:0000256" key="4">
    <source>
        <dbReference type="PROSITE-ProRule" id="PRU00339"/>
    </source>
</evidence>
<keyword evidence="7" id="KW-1185">Reference proteome</keyword>
<feature type="compositionally biased region" description="Polar residues" evidence="5">
    <location>
        <begin position="1827"/>
        <end position="1839"/>
    </location>
</feature>
<dbReference type="PANTHER" id="PTHR15502:SF7">
    <property type="entry name" value="CALCINEURIN-BINDING PROTEIN CABIN-1"/>
    <property type="match status" value="1"/>
</dbReference>
<proteinExistence type="inferred from homology"/>
<dbReference type="STRING" id="645134.A0A0L0HBW6"/>
<comment type="subcellular location">
    <subcellularLocation>
        <location evidence="1">Nucleus</location>
    </subcellularLocation>
</comment>
<dbReference type="RefSeq" id="XP_016606712.1">
    <property type="nucleotide sequence ID" value="XM_016757521.1"/>
</dbReference>
<dbReference type="EMBL" id="KQ257460">
    <property type="protein sequence ID" value="KNC98672.1"/>
    <property type="molecule type" value="Genomic_DNA"/>
</dbReference>
<evidence type="ECO:0000256" key="1">
    <source>
        <dbReference type="ARBA" id="ARBA00004123"/>
    </source>
</evidence>
<dbReference type="Proteomes" id="UP000053201">
    <property type="component" value="Unassembled WGS sequence"/>
</dbReference>
<feature type="region of interest" description="Disordered" evidence="5">
    <location>
        <begin position="326"/>
        <end position="362"/>
    </location>
</feature>
<gene>
    <name evidence="6" type="ORF">SPPG_09362</name>
</gene>
<feature type="compositionally biased region" description="Basic and acidic residues" evidence="5">
    <location>
        <begin position="326"/>
        <end position="337"/>
    </location>
</feature>
<accession>A0A0L0HBW6</accession>
<dbReference type="GeneID" id="27692487"/>
<evidence type="ECO:0000256" key="2">
    <source>
        <dbReference type="ARBA" id="ARBA00007335"/>
    </source>
</evidence>
<dbReference type="SUPFAM" id="SSF48452">
    <property type="entry name" value="TPR-like"/>
    <property type="match status" value="2"/>
</dbReference>
<dbReference type="PROSITE" id="PS50005">
    <property type="entry name" value="TPR"/>
    <property type="match status" value="1"/>
</dbReference>
<evidence type="ECO:0000313" key="7">
    <source>
        <dbReference type="Proteomes" id="UP000053201"/>
    </source>
</evidence>
<dbReference type="InterPro" id="IPR033053">
    <property type="entry name" value="Hir3/CABIN1"/>
</dbReference>
<dbReference type="GO" id="GO:0005634">
    <property type="term" value="C:nucleus"/>
    <property type="evidence" value="ECO:0007669"/>
    <property type="project" value="UniProtKB-SubCell"/>
</dbReference>
<evidence type="ECO:0000256" key="3">
    <source>
        <dbReference type="ARBA" id="ARBA00023242"/>
    </source>
</evidence>
<dbReference type="VEuPathDB" id="FungiDB:SPPG_09362"/>
<sequence length="1851" mass="208363">MIRFAVLNPLVEVERDIPKEIKVERALDTYNRTLLLLQRGRKAEAKTSFEELLSWDVLKDKLPAASGAHSSPAHALQYVVYKNYAALLEQEGNWEQALFHFEQAAKIDPTDVSLWCRIGSVAARAKSWDTSCHAYMAGLQRADISACRFKCLDGVINALYEIGDYGSCLKYLKEAFAIDPQYLRGRWIKRQIVGEYLEGQSFTSAFEEDIDAHDIIEYRLNPTALPELVDSTITRSREPLSSGVCNVDHDSIKLHLRELTWTGLGAMLLDTYHTFYSSSSQGQKLPEQHPFRLHCVRVHIAVDTGKDGVDASECQESDAIEVIIKEEGTNVPHEHENIAPGPDEQVTNERKRKLTDGDDSRRISKRVRDRIEQEQQQKATEEIDITEVIDPWLPDGFSIGLENTDQNLVTDVPSFLSTFCSKILSPTTGADLRRKSKSIRKGRKGSLVPAADLMSTPTSSAAFGPNALKSFVDSVNLHNSGLIDTIRFFVTWVILGQVKPDRDFQRHFMDTQWPAGLRSIVPSLLRILEKHNAGVMFWRNAYPSAFYLHDGDSGRCREGEASGAILELLLSLSEILCDAWGSQQEGSPSTSMYDWIHDDCSDGEGEDGNPLHPHSFPQILHRIMDSLVDVLGIIDEDRDQDSLSFVRYLWLKARIHEYRHEYDMAAQTYKQCGEALGCHNFEGFSVSLKNCITDNEISQKSLEWKRLALEARQYVLEADAQFAQTNYEAVIERLKPVLLEAAVASGLSPCDTIMPDDSREASERQEATQIARKFVFYDCGFGKRYQLFDFLRQAFLHVNDPQSAFACTAHLLVDAVRNSSAASDFELHLERLSTLLGDVITYLQTSSMRTEWVQLLEAYQGHASGTEPARNLFQNFLLGVFLCVRMCWVAMRHYKELPTLSRRSAIAHRIKALNIFVVRSWILLYYVVQALHSSPTRMALDSKEEKKKTQTPTEENVPSTTPMDLDAKNALQQENIVDREATNDSVTDVTVEGIDQLADLLIVAHRELGELSLCGLDNGAFLRLILQHIGKASRDSYQAELYQCYHCLYGIKVEHDSDIEDHHTITLPFEREAASEVFSTVSHYVLTKLALRGNRGIPADIKQCLDKVTEVYSEPPWNNARVAVNKETIDRLLERPIDVSDMAPDRSALATVTFTEGERKKISDIYFTLYYLQGKIMWTQYKTRSLAQTVDFHKMIAPLKGATVQYLFNLYLNPRRCDSWISLAQCYSSLANEHLGRNAITIVDNFGKIRLWQQKAYHCYVQASHLARSSTASDLGTTLWGDFGYLCHAIATKPMAGAALSSYLLKIRDLWSRRWSESKRSSPNSVEVESHLAAGVGQIKSTEDHGADARKAPMLQLAAYCFRKAAALEKTDWRYPFMLANIYAKLRKNPAVIIKLYRRAVALVPEEWVTKEQERILDPMIKLAGYLSKALHQGIIQPEEALAALTDLPDSTGSLPGSPVRRNSSTPGTDISLPTWKCSATNTEMDEARAQAFERICIVLIRMKVIDKKKWQHKPRSKLAWIYYHVYRDTERAKGELSALFRKDDKSKGFVNFWKPEFERPGKHFIWVHKYTMFMIDLLKETSDIDGLRRICRKVRKADDVLLWPDKIWKHAYSSCFEALVATVKGERSTPLSGTMSKQEFDERAPEVEERMFAAADPKPPRLVNMLCAFDLKKLDEGFMDEEELNLLLVDIYSSLFSEFSGKSKHSERSQDDIMGHASMQVETTKDGTTSAADETVPAGGVQLNGDGLVDTTISGSPSGNPVETAPHTQALEKVKFSHVLQRVLSVCKNPPQIRQEAPPQISATSGDVIAQGATSPPNANLLITVDASSPGTVPNETESAIDAPVPVDED</sequence>
<feature type="region of interest" description="Disordered" evidence="5">
    <location>
        <begin position="1826"/>
        <end position="1851"/>
    </location>
</feature>
<dbReference type="Gene3D" id="1.25.40.10">
    <property type="entry name" value="Tetratricopeptide repeat domain"/>
    <property type="match status" value="1"/>
</dbReference>
<protein>
    <submittedName>
        <fullName evidence="6">Uncharacterized protein</fullName>
    </submittedName>
</protein>
<dbReference type="GO" id="GO:0031491">
    <property type="term" value="F:nucleosome binding"/>
    <property type="evidence" value="ECO:0007669"/>
    <property type="project" value="TreeGrafter"/>
</dbReference>
<dbReference type="SMART" id="SM00028">
    <property type="entry name" value="TPR"/>
    <property type="match status" value="2"/>
</dbReference>
<dbReference type="OrthoDB" id="77564at2759"/>
<name>A0A0L0HBW6_SPIPD</name>